<proteinExistence type="predicted"/>
<gene>
    <name evidence="1" type="ORF">M0813_14335</name>
</gene>
<reference evidence="1" key="1">
    <citation type="submission" date="2022-08" db="EMBL/GenBank/DDBJ databases">
        <title>Novel sulfate-reducing endosymbionts in the free-living metamonad Anaeramoeba.</title>
        <authorList>
            <person name="Jerlstrom-Hultqvist J."/>
            <person name="Cepicka I."/>
            <person name="Gallot-Lavallee L."/>
            <person name="Salas-Leiva D."/>
            <person name="Curtis B.A."/>
            <person name="Zahonova K."/>
            <person name="Pipaliya S."/>
            <person name="Dacks J."/>
            <person name="Roger A.J."/>
        </authorList>
    </citation>
    <scope>NUCLEOTIDE SEQUENCE</scope>
    <source>
        <strain evidence="1">Schooner1</strain>
    </source>
</reference>
<protein>
    <submittedName>
        <fullName evidence="1">Uncharacterized protein</fullName>
    </submittedName>
</protein>
<accession>A0ABQ8Z5N9</accession>
<keyword evidence="2" id="KW-1185">Reference proteome</keyword>
<dbReference type="EMBL" id="JAOAOG010000047">
    <property type="protein sequence ID" value="KAJ6252185.1"/>
    <property type="molecule type" value="Genomic_DNA"/>
</dbReference>
<organism evidence="1 2">
    <name type="scientific">Anaeramoeba flamelloides</name>
    <dbReference type="NCBI Taxonomy" id="1746091"/>
    <lineage>
        <taxon>Eukaryota</taxon>
        <taxon>Metamonada</taxon>
        <taxon>Anaeramoebidae</taxon>
        <taxon>Anaeramoeba</taxon>
    </lineage>
</organism>
<dbReference type="Proteomes" id="UP001150062">
    <property type="component" value="Unassembled WGS sequence"/>
</dbReference>
<name>A0ABQ8Z5N9_9EUKA</name>
<evidence type="ECO:0000313" key="1">
    <source>
        <dbReference type="EMBL" id="KAJ6252185.1"/>
    </source>
</evidence>
<evidence type="ECO:0000313" key="2">
    <source>
        <dbReference type="Proteomes" id="UP001150062"/>
    </source>
</evidence>
<comment type="caution">
    <text evidence="1">The sequence shown here is derived from an EMBL/GenBank/DDBJ whole genome shotgun (WGS) entry which is preliminary data.</text>
</comment>
<sequence length="85" mass="10127">MYMDMYMDIFRLKIWPESKKKQTRISSNCYVVFTTQQESVETPVVQFPLTINSLITSVYSKCFKSQMMYNVKYNLNIGPNIDYEN</sequence>